<dbReference type="PANTHER" id="PTHR35333:SF3">
    <property type="entry name" value="BETA-LACTAMASE-TYPE TRANSPEPTIDASE FOLD CONTAINING PROTEIN"/>
    <property type="match status" value="1"/>
</dbReference>
<dbReference type="NCBIfam" id="NF033103">
    <property type="entry name" value="bla_class_A"/>
    <property type="match status" value="1"/>
</dbReference>
<evidence type="ECO:0000256" key="3">
    <source>
        <dbReference type="ARBA" id="ARBA00012865"/>
    </source>
</evidence>
<feature type="domain" description="Beta-lactamase class A catalytic" evidence="9">
    <location>
        <begin position="51"/>
        <end position="261"/>
    </location>
</feature>
<dbReference type="InterPro" id="IPR000871">
    <property type="entry name" value="Beta-lactam_class-A"/>
</dbReference>
<evidence type="ECO:0000256" key="5">
    <source>
        <dbReference type="ARBA" id="ARBA00023251"/>
    </source>
</evidence>
<evidence type="ECO:0000256" key="7">
    <source>
        <dbReference type="SAM" id="MobiDB-lite"/>
    </source>
</evidence>
<evidence type="ECO:0000256" key="6">
    <source>
        <dbReference type="RuleBase" id="RU361140"/>
    </source>
</evidence>
<gene>
    <name evidence="10" type="primary">bla</name>
    <name evidence="10" type="ORF">F6X38_15990</name>
</gene>
<feature type="chain" id="PRO_5030777171" description="Beta-lactamase" evidence="8">
    <location>
        <begin position="28"/>
        <end position="301"/>
    </location>
</feature>
<dbReference type="GO" id="GO:0030655">
    <property type="term" value="P:beta-lactam antibiotic catabolic process"/>
    <property type="evidence" value="ECO:0007669"/>
    <property type="project" value="InterPro"/>
</dbReference>
<keyword evidence="4 6" id="KW-0378">Hydrolase</keyword>
<keyword evidence="11" id="KW-1185">Reference proteome</keyword>
<dbReference type="Proteomes" id="UP000432089">
    <property type="component" value="Unassembled WGS sequence"/>
</dbReference>
<name>A0A7V7TVJ2_9HYPH</name>
<dbReference type="EC" id="3.5.2.6" evidence="3 6"/>
<protein>
    <recommendedName>
        <fullName evidence="3 6">Beta-lactamase</fullName>
        <ecNumber evidence="3 6">3.5.2.6</ecNumber>
    </recommendedName>
</protein>
<reference evidence="10 11" key="1">
    <citation type="submission" date="2019-09" db="EMBL/GenBank/DDBJ databases">
        <title>YIM 132180 draft genome.</title>
        <authorList>
            <person name="Zhang K."/>
        </authorList>
    </citation>
    <scope>NUCLEOTIDE SEQUENCE [LARGE SCALE GENOMIC DNA]</scope>
    <source>
        <strain evidence="10 11">YIM 132180</strain>
    </source>
</reference>
<comment type="caution">
    <text evidence="10">The sequence shown here is derived from an EMBL/GenBank/DDBJ whole genome shotgun (WGS) entry which is preliminary data.</text>
</comment>
<dbReference type="AlphaFoldDB" id="A0A7V7TVJ2"/>
<dbReference type="PRINTS" id="PR00118">
    <property type="entry name" value="BLACTAMASEA"/>
</dbReference>
<keyword evidence="8" id="KW-0732">Signal</keyword>
<accession>A0A7V7TVJ2</accession>
<evidence type="ECO:0000256" key="8">
    <source>
        <dbReference type="SAM" id="SignalP"/>
    </source>
</evidence>
<dbReference type="PROSITE" id="PS00146">
    <property type="entry name" value="BETA_LACTAMASE_A"/>
    <property type="match status" value="1"/>
</dbReference>
<dbReference type="InterPro" id="IPR023650">
    <property type="entry name" value="Beta-lactam_class-A_AS"/>
</dbReference>
<feature type="signal peptide" evidence="8">
    <location>
        <begin position="1"/>
        <end position="27"/>
    </location>
</feature>
<evidence type="ECO:0000313" key="10">
    <source>
        <dbReference type="EMBL" id="KAB0678525.1"/>
    </source>
</evidence>
<dbReference type="GO" id="GO:0046677">
    <property type="term" value="P:response to antibiotic"/>
    <property type="evidence" value="ECO:0007669"/>
    <property type="project" value="UniProtKB-UniRule"/>
</dbReference>
<keyword evidence="5 6" id="KW-0046">Antibiotic resistance</keyword>
<sequence>MPNTMRRGALVLLACLGLFVAERPAAAEPKLGDALAGTVAALEKRTGGRLGVSVVDTASGAAWSHRGGERFPITSTFKAFACAHLLDLADKGEVDAKQRVRFEARDLEEYSPITKTRTGGEGMSLLELCDAATATSDNSAGNFILAHTGGPAALTGFMRRIGDGTTRLDRTEPALNDVGPGEVRDTTSPDAAAASLRKLMLGDALSEPSRRQLETWLVADKVGGPLLRASLPEGWRIADRTGAGAYGSRSVIAVVWPKTGEAATRGPIVAAVYLTDTTLDLDGRNAVVAEVGAALVKDLAP</sequence>
<feature type="region of interest" description="Disordered" evidence="7">
    <location>
        <begin position="168"/>
        <end position="188"/>
    </location>
</feature>
<proteinExistence type="inferred from homology"/>
<dbReference type="Gene3D" id="3.40.710.10">
    <property type="entry name" value="DD-peptidase/beta-lactamase superfamily"/>
    <property type="match status" value="1"/>
</dbReference>
<evidence type="ECO:0000256" key="1">
    <source>
        <dbReference type="ARBA" id="ARBA00001526"/>
    </source>
</evidence>
<dbReference type="Pfam" id="PF13354">
    <property type="entry name" value="Beta-lactamase2"/>
    <property type="match status" value="1"/>
</dbReference>
<dbReference type="InterPro" id="IPR045155">
    <property type="entry name" value="Beta-lactam_cat"/>
</dbReference>
<comment type="similarity">
    <text evidence="2 6">Belongs to the class-A beta-lactamase family.</text>
</comment>
<dbReference type="EMBL" id="VZDO01000013">
    <property type="protein sequence ID" value="KAB0678525.1"/>
    <property type="molecule type" value="Genomic_DNA"/>
</dbReference>
<organism evidence="10 11">
    <name type="scientific">Plantimonas leprariae</name>
    <dbReference type="NCBI Taxonomy" id="2615207"/>
    <lineage>
        <taxon>Bacteria</taxon>
        <taxon>Pseudomonadati</taxon>
        <taxon>Pseudomonadota</taxon>
        <taxon>Alphaproteobacteria</taxon>
        <taxon>Hyphomicrobiales</taxon>
        <taxon>Aurantimonadaceae</taxon>
        <taxon>Plantimonas</taxon>
    </lineage>
</organism>
<comment type="catalytic activity">
    <reaction evidence="1 6">
        <text>a beta-lactam + H2O = a substituted beta-amino acid</text>
        <dbReference type="Rhea" id="RHEA:20401"/>
        <dbReference type="ChEBI" id="CHEBI:15377"/>
        <dbReference type="ChEBI" id="CHEBI:35627"/>
        <dbReference type="ChEBI" id="CHEBI:140347"/>
        <dbReference type="EC" id="3.5.2.6"/>
    </reaction>
</comment>
<evidence type="ECO:0000259" key="9">
    <source>
        <dbReference type="Pfam" id="PF13354"/>
    </source>
</evidence>
<dbReference type="RefSeq" id="WP_150971321.1">
    <property type="nucleotide sequence ID" value="NZ_VZDO01000013.1"/>
</dbReference>
<dbReference type="PANTHER" id="PTHR35333">
    <property type="entry name" value="BETA-LACTAMASE"/>
    <property type="match status" value="1"/>
</dbReference>
<evidence type="ECO:0000256" key="4">
    <source>
        <dbReference type="ARBA" id="ARBA00022801"/>
    </source>
</evidence>
<dbReference type="InterPro" id="IPR012338">
    <property type="entry name" value="Beta-lactam/transpept-like"/>
</dbReference>
<dbReference type="GO" id="GO:0008800">
    <property type="term" value="F:beta-lactamase activity"/>
    <property type="evidence" value="ECO:0007669"/>
    <property type="project" value="UniProtKB-UniRule"/>
</dbReference>
<evidence type="ECO:0000256" key="2">
    <source>
        <dbReference type="ARBA" id="ARBA00009009"/>
    </source>
</evidence>
<dbReference type="SUPFAM" id="SSF56601">
    <property type="entry name" value="beta-lactamase/transpeptidase-like"/>
    <property type="match status" value="1"/>
</dbReference>
<evidence type="ECO:0000313" key="11">
    <source>
        <dbReference type="Proteomes" id="UP000432089"/>
    </source>
</evidence>